<accession>A0A1L9VAG5</accession>
<evidence type="ECO:0000313" key="2">
    <source>
        <dbReference type="Proteomes" id="UP000184300"/>
    </source>
</evidence>
<dbReference type="EMBL" id="KV878908">
    <property type="protein sequence ID" value="OJJ80865.1"/>
    <property type="molecule type" value="Genomic_DNA"/>
</dbReference>
<dbReference type="VEuPathDB" id="FungiDB:ASPGLDRAFT_60571"/>
<keyword evidence="2" id="KW-1185">Reference proteome</keyword>
<proteinExistence type="predicted"/>
<dbReference type="AlphaFoldDB" id="A0A1L9VAG5"/>
<dbReference type="GeneID" id="34464704"/>
<dbReference type="Proteomes" id="UP000184300">
    <property type="component" value="Unassembled WGS sequence"/>
</dbReference>
<name>A0A1L9VAG5_ASPGL</name>
<dbReference type="RefSeq" id="XP_022397563.1">
    <property type="nucleotide sequence ID" value="XM_022548444.1"/>
</dbReference>
<evidence type="ECO:0000313" key="1">
    <source>
        <dbReference type="EMBL" id="OJJ80865.1"/>
    </source>
</evidence>
<sequence>MPIKGCLRRTASQRAPPRQCVADDEKLETAKGYNEPSILDWDLLNIDSRQEAKQIFSFHLTPSFFTFHVRPGFHLILRIRVIRDIKKLLKRVVKNALSDYKFIYTVVWNLKLWKWLSGLQICILENFVLQLGDSLMAAEVPRQPDTTFPLHYETAEIRALEAKAHVSLLYETGNKSLDPVLSTSRPLRQRLYPAAKRSSAGPESNRAPL</sequence>
<protein>
    <submittedName>
        <fullName evidence="1">Uncharacterized protein</fullName>
    </submittedName>
</protein>
<gene>
    <name evidence="1" type="ORF">ASPGLDRAFT_60571</name>
</gene>
<reference evidence="2" key="1">
    <citation type="journal article" date="2017" name="Genome Biol.">
        <title>Comparative genomics reveals high biological diversity and specific adaptations in the industrially and medically important fungal genus Aspergillus.</title>
        <authorList>
            <person name="de Vries R.P."/>
            <person name="Riley R."/>
            <person name="Wiebenga A."/>
            <person name="Aguilar-Osorio G."/>
            <person name="Amillis S."/>
            <person name="Uchima C.A."/>
            <person name="Anderluh G."/>
            <person name="Asadollahi M."/>
            <person name="Askin M."/>
            <person name="Barry K."/>
            <person name="Battaglia E."/>
            <person name="Bayram O."/>
            <person name="Benocci T."/>
            <person name="Braus-Stromeyer S.A."/>
            <person name="Caldana C."/>
            <person name="Canovas D."/>
            <person name="Cerqueira G.C."/>
            <person name="Chen F."/>
            <person name="Chen W."/>
            <person name="Choi C."/>
            <person name="Clum A."/>
            <person name="Dos Santos R.A."/>
            <person name="Damasio A.R."/>
            <person name="Diallinas G."/>
            <person name="Emri T."/>
            <person name="Fekete E."/>
            <person name="Flipphi M."/>
            <person name="Freyberg S."/>
            <person name="Gallo A."/>
            <person name="Gournas C."/>
            <person name="Habgood R."/>
            <person name="Hainaut M."/>
            <person name="Harispe M.L."/>
            <person name="Henrissat B."/>
            <person name="Hilden K.S."/>
            <person name="Hope R."/>
            <person name="Hossain A."/>
            <person name="Karabika E."/>
            <person name="Karaffa L."/>
            <person name="Karanyi Z."/>
            <person name="Krasevec N."/>
            <person name="Kuo A."/>
            <person name="Kusch H."/>
            <person name="LaButti K."/>
            <person name="Lagendijk E.L."/>
            <person name="Lapidus A."/>
            <person name="Levasseur A."/>
            <person name="Lindquist E."/>
            <person name="Lipzen A."/>
            <person name="Logrieco A.F."/>
            <person name="MacCabe A."/>
            <person name="Maekelae M.R."/>
            <person name="Malavazi I."/>
            <person name="Melin P."/>
            <person name="Meyer V."/>
            <person name="Mielnichuk N."/>
            <person name="Miskei M."/>
            <person name="Molnar A.P."/>
            <person name="Mule G."/>
            <person name="Ngan C.Y."/>
            <person name="Orejas M."/>
            <person name="Orosz E."/>
            <person name="Ouedraogo J.P."/>
            <person name="Overkamp K.M."/>
            <person name="Park H.-S."/>
            <person name="Perrone G."/>
            <person name="Piumi F."/>
            <person name="Punt P.J."/>
            <person name="Ram A.F."/>
            <person name="Ramon A."/>
            <person name="Rauscher S."/>
            <person name="Record E."/>
            <person name="Riano-Pachon D.M."/>
            <person name="Robert V."/>
            <person name="Roehrig J."/>
            <person name="Ruller R."/>
            <person name="Salamov A."/>
            <person name="Salih N.S."/>
            <person name="Samson R.A."/>
            <person name="Sandor E."/>
            <person name="Sanguinetti M."/>
            <person name="Schuetze T."/>
            <person name="Sepcic K."/>
            <person name="Shelest E."/>
            <person name="Sherlock G."/>
            <person name="Sophianopoulou V."/>
            <person name="Squina F.M."/>
            <person name="Sun H."/>
            <person name="Susca A."/>
            <person name="Todd R.B."/>
            <person name="Tsang A."/>
            <person name="Unkles S.E."/>
            <person name="van de Wiele N."/>
            <person name="van Rossen-Uffink D."/>
            <person name="Oliveira J.V."/>
            <person name="Vesth T.C."/>
            <person name="Visser J."/>
            <person name="Yu J.-H."/>
            <person name="Zhou M."/>
            <person name="Andersen M.R."/>
            <person name="Archer D.B."/>
            <person name="Baker S.E."/>
            <person name="Benoit I."/>
            <person name="Brakhage A.A."/>
            <person name="Braus G.H."/>
            <person name="Fischer R."/>
            <person name="Frisvad J.C."/>
            <person name="Goldman G.H."/>
            <person name="Houbraken J."/>
            <person name="Oakley B."/>
            <person name="Pocsi I."/>
            <person name="Scazzocchio C."/>
            <person name="Seiboth B."/>
            <person name="vanKuyk P.A."/>
            <person name="Wortman J."/>
            <person name="Dyer P.S."/>
            <person name="Grigoriev I.V."/>
        </authorList>
    </citation>
    <scope>NUCLEOTIDE SEQUENCE [LARGE SCALE GENOMIC DNA]</scope>
    <source>
        <strain evidence="2">CBS 516.65</strain>
    </source>
</reference>
<organism evidence="1 2">
    <name type="scientific">Aspergillus glaucus CBS 516.65</name>
    <dbReference type="NCBI Taxonomy" id="1160497"/>
    <lineage>
        <taxon>Eukaryota</taxon>
        <taxon>Fungi</taxon>
        <taxon>Dikarya</taxon>
        <taxon>Ascomycota</taxon>
        <taxon>Pezizomycotina</taxon>
        <taxon>Eurotiomycetes</taxon>
        <taxon>Eurotiomycetidae</taxon>
        <taxon>Eurotiales</taxon>
        <taxon>Aspergillaceae</taxon>
        <taxon>Aspergillus</taxon>
        <taxon>Aspergillus subgen. Aspergillus</taxon>
    </lineage>
</organism>